<proteinExistence type="predicted"/>
<protein>
    <submittedName>
        <fullName evidence="3">Uncharacterized protein</fullName>
    </submittedName>
</protein>
<dbReference type="AlphaFoldDB" id="A0A7S3YIT0"/>
<evidence type="ECO:0000313" key="3">
    <source>
        <dbReference type="EMBL" id="CAE0652975.1"/>
    </source>
</evidence>
<dbReference type="EMBL" id="HBIV01007912">
    <property type="protein sequence ID" value="CAE0652975.1"/>
    <property type="molecule type" value="Transcribed_RNA"/>
</dbReference>
<feature type="region of interest" description="Disordered" evidence="1">
    <location>
        <begin position="1"/>
        <end position="23"/>
    </location>
</feature>
<keyword evidence="2" id="KW-1133">Transmembrane helix</keyword>
<feature type="transmembrane region" description="Helical" evidence="2">
    <location>
        <begin position="88"/>
        <end position="108"/>
    </location>
</feature>
<reference evidence="3" key="1">
    <citation type="submission" date="2021-01" db="EMBL/GenBank/DDBJ databases">
        <authorList>
            <person name="Corre E."/>
            <person name="Pelletier E."/>
            <person name="Niang G."/>
            <person name="Scheremetjew M."/>
            <person name="Finn R."/>
            <person name="Kale V."/>
            <person name="Holt S."/>
            <person name="Cochrane G."/>
            <person name="Meng A."/>
            <person name="Brown T."/>
            <person name="Cohen L."/>
        </authorList>
    </citation>
    <scope>NUCLEOTIDE SEQUENCE</scope>
    <source>
        <strain evidence="3">CCCM811</strain>
    </source>
</reference>
<keyword evidence="2" id="KW-0472">Membrane</keyword>
<sequence>MCRVPPAPYQQISSSLPPHGPVARHLEENHREEDQGLPVCRDCPPFTGGVKTNVQPCFFCNGRRKSVNFTRARAAARAEYMLKNFSKAAMCGLSVFCILLLSIGVIYLSKPSVVSLNTMVALTTLHQSMTLIVGISMQIVVMSVPVHLMDSPRAKAPAVRARVPV</sequence>
<gene>
    <name evidence="3" type="ORF">LGLO00237_LOCUS5911</name>
</gene>
<organism evidence="3">
    <name type="scientific">Lotharella globosa</name>
    <dbReference type="NCBI Taxonomy" id="91324"/>
    <lineage>
        <taxon>Eukaryota</taxon>
        <taxon>Sar</taxon>
        <taxon>Rhizaria</taxon>
        <taxon>Cercozoa</taxon>
        <taxon>Chlorarachniophyceae</taxon>
        <taxon>Lotharella</taxon>
    </lineage>
</organism>
<keyword evidence="2" id="KW-0812">Transmembrane</keyword>
<evidence type="ECO:0000256" key="1">
    <source>
        <dbReference type="SAM" id="MobiDB-lite"/>
    </source>
</evidence>
<evidence type="ECO:0000256" key="2">
    <source>
        <dbReference type="SAM" id="Phobius"/>
    </source>
</evidence>
<accession>A0A7S3YIT0</accession>
<feature type="transmembrane region" description="Helical" evidence="2">
    <location>
        <begin position="128"/>
        <end position="148"/>
    </location>
</feature>
<name>A0A7S3YIT0_9EUKA</name>